<feature type="domain" description="Zinc knuckle CX2CX4HX4C" evidence="3">
    <location>
        <begin position="117"/>
        <end position="164"/>
    </location>
</feature>
<protein>
    <recommendedName>
        <fullName evidence="6">CCHC-type domain-containing protein</fullName>
    </recommendedName>
</protein>
<accession>A0ABR0XSP7</accession>
<keyword evidence="5" id="KW-1185">Reference proteome</keyword>
<dbReference type="InterPro" id="IPR025836">
    <property type="entry name" value="Zn_knuckle_CX2CX4HX4C"/>
</dbReference>
<feature type="region of interest" description="Disordered" evidence="1">
    <location>
        <begin position="375"/>
        <end position="398"/>
    </location>
</feature>
<gene>
    <name evidence="4" type="ORF">DH2020_001929</name>
</gene>
<evidence type="ECO:0008006" key="6">
    <source>
        <dbReference type="Google" id="ProtNLM"/>
    </source>
</evidence>
<dbReference type="InterPro" id="IPR040256">
    <property type="entry name" value="At4g02000-like"/>
</dbReference>
<organism evidence="4 5">
    <name type="scientific">Rehmannia glutinosa</name>
    <name type="common">Chinese foxglove</name>
    <dbReference type="NCBI Taxonomy" id="99300"/>
    <lineage>
        <taxon>Eukaryota</taxon>
        <taxon>Viridiplantae</taxon>
        <taxon>Streptophyta</taxon>
        <taxon>Embryophyta</taxon>
        <taxon>Tracheophyta</taxon>
        <taxon>Spermatophyta</taxon>
        <taxon>Magnoliopsida</taxon>
        <taxon>eudicotyledons</taxon>
        <taxon>Gunneridae</taxon>
        <taxon>Pentapetalae</taxon>
        <taxon>asterids</taxon>
        <taxon>lamiids</taxon>
        <taxon>Lamiales</taxon>
        <taxon>Orobanchaceae</taxon>
        <taxon>Rehmannieae</taxon>
        <taxon>Rehmannia</taxon>
    </lineage>
</organism>
<dbReference type="PANTHER" id="PTHR31286">
    <property type="entry name" value="GLYCINE-RICH CELL WALL STRUCTURAL PROTEIN 1.8-LIKE"/>
    <property type="match status" value="1"/>
</dbReference>
<dbReference type="Proteomes" id="UP001318860">
    <property type="component" value="Unassembled WGS sequence"/>
</dbReference>
<dbReference type="InterPro" id="IPR025558">
    <property type="entry name" value="DUF4283"/>
</dbReference>
<sequence>MAHVWPIQNPFILRELGMNRFQFVFSSKEDKEKVFRNRTWIFDNQFLTLKEWKEGADRGDLEFNHIDVWVQIWDLPLSWISTDTGIRIGKIFPSMSDIYIPDSGSIKGRHIKLLVSIDVNKPLLRGVAIKLGEASHWVNFKYEKMAGFCFYCGFIGHFDRICDKKKKDIGENSFREGQYGDWLKAVDLLSLSKSSRPPSFSGMNTPASQSYVQSVPVVKCDLKLQATAAPVEISKDNGKLCVEIENPRVITCERGETSKLIDVVGPVNVEPNKELSEVCKTTDKVEEGDNKIPHLLEGDGEAIPMDLSNLVEIKVLKNFVRTPLKEIGKGSNSQAIKVQSKPLIGKVSKIRNASCQMRRGLSSIKEKEVTVNVGGKRSRNKMDENNCGNGLGDFSEWN</sequence>
<dbReference type="PANTHER" id="PTHR31286:SF178">
    <property type="entry name" value="DUF4283 DOMAIN-CONTAINING PROTEIN"/>
    <property type="match status" value="1"/>
</dbReference>
<evidence type="ECO:0000313" key="4">
    <source>
        <dbReference type="EMBL" id="KAK6162088.1"/>
    </source>
</evidence>
<reference evidence="4 5" key="1">
    <citation type="journal article" date="2021" name="Comput. Struct. Biotechnol. J.">
        <title>De novo genome assembly of the potent medicinal plant Rehmannia glutinosa using nanopore technology.</title>
        <authorList>
            <person name="Ma L."/>
            <person name="Dong C."/>
            <person name="Song C."/>
            <person name="Wang X."/>
            <person name="Zheng X."/>
            <person name="Niu Y."/>
            <person name="Chen S."/>
            <person name="Feng W."/>
        </authorList>
    </citation>
    <scope>NUCLEOTIDE SEQUENCE [LARGE SCALE GENOMIC DNA]</scope>
    <source>
        <strain evidence="4">DH-2019</strain>
    </source>
</reference>
<evidence type="ECO:0000259" key="2">
    <source>
        <dbReference type="Pfam" id="PF14111"/>
    </source>
</evidence>
<proteinExistence type="predicted"/>
<feature type="domain" description="DUF4283" evidence="2">
    <location>
        <begin position="1"/>
        <end position="55"/>
    </location>
</feature>
<dbReference type="Pfam" id="PF14111">
    <property type="entry name" value="DUF4283"/>
    <property type="match status" value="1"/>
</dbReference>
<dbReference type="EMBL" id="JABTTQ020000002">
    <property type="protein sequence ID" value="KAK6162088.1"/>
    <property type="molecule type" value="Genomic_DNA"/>
</dbReference>
<dbReference type="Pfam" id="PF14392">
    <property type="entry name" value="zf-CCHC_4"/>
    <property type="match status" value="1"/>
</dbReference>
<evidence type="ECO:0000256" key="1">
    <source>
        <dbReference type="SAM" id="MobiDB-lite"/>
    </source>
</evidence>
<name>A0ABR0XSP7_REHGL</name>
<evidence type="ECO:0000313" key="5">
    <source>
        <dbReference type="Proteomes" id="UP001318860"/>
    </source>
</evidence>
<evidence type="ECO:0000259" key="3">
    <source>
        <dbReference type="Pfam" id="PF14392"/>
    </source>
</evidence>
<comment type="caution">
    <text evidence="4">The sequence shown here is derived from an EMBL/GenBank/DDBJ whole genome shotgun (WGS) entry which is preliminary data.</text>
</comment>